<keyword evidence="2" id="KW-0808">Transferase</keyword>
<dbReference type="EMBL" id="NIDE01000004">
    <property type="protein sequence ID" value="OWK43263.1"/>
    <property type="molecule type" value="Genomic_DNA"/>
</dbReference>
<accession>A0A225DQ99</accession>
<keyword evidence="2" id="KW-0548">Nucleotidyltransferase</keyword>
<sequence>MTTAPRGAVRNIVGGVLSPLLANLLLDDWDQELERRGHTFCRYADDCNSYVESEVRGNAWWLR</sequence>
<evidence type="ECO:0000313" key="2">
    <source>
        <dbReference type="EMBL" id="OWK43263.1"/>
    </source>
</evidence>
<proteinExistence type="predicted"/>
<evidence type="ECO:0000259" key="1">
    <source>
        <dbReference type="Pfam" id="PF00078"/>
    </source>
</evidence>
<comment type="caution">
    <text evidence="2">The sequence shown here is derived from an EMBL/GenBank/DDBJ whole genome shotgun (WGS) entry which is preliminary data.</text>
</comment>
<name>A0A225DQ99_9BACT</name>
<dbReference type="Pfam" id="PF00078">
    <property type="entry name" value="RVT_1"/>
    <property type="match status" value="1"/>
</dbReference>
<evidence type="ECO:0000313" key="3">
    <source>
        <dbReference type="Proteomes" id="UP000214646"/>
    </source>
</evidence>
<feature type="domain" description="Reverse transcriptase" evidence="1">
    <location>
        <begin position="13"/>
        <end position="55"/>
    </location>
</feature>
<gene>
    <name evidence="2" type="ORF">FRUB_02862</name>
</gene>
<protein>
    <submittedName>
        <fullName evidence="2">Retron-type RNA-directed DNA polymerase</fullName>
    </submittedName>
</protein>
<dbReference type="GO" id="GO:0003964">
    <property type="term" value="F:RNA-directed DNA polymerase activity"/>
    <property type="evidence" value="ECO:0007669"/>
    <property type="project" value="UniProtKB-KW"/>
</dbReference>
<organism evidence="2 3">
    <name type="scientific">Fimbriiglobus ruber</name>
    <dbReference type="NCBI Taxonomy" id="1908690"/>
    <lineage>
        <taxon>Bacteria</taxon>
        <taxon>Pseudomonadati</taxon>
        <taxon>Planctomycetota</taxon>
        <taxon>Planctomycetia</taxon>
        <taxon>Gemmatales</taxon>
        <taxon>Gemmataceae</taxon>
        <taxon>Fimbriiglobus</taxon>
    </lineage>
</organism>
<dbReference type="InterPro" id="IPR000477">
    <property type="entry name" value="RT_dom"/>
</dbReference>
<dbReference type="AlphaFoldDB" id="A0A225DQ99"/>
<dbReference type="Proteomes" id="UP000214646">
    <property type="component" value="Unassembled WGS sequence"/>
</dbReference>
<reference evidence="3" key="1">
    <citation type="submission" date="2017-06" db="EMBL/GenBank/DDBJ databases">
        <title>Genome analysis of Fimbriiglobus ruber SP5, the first member of the order Planctomycetales with confirmed chitinolytic capability.</title>
        <authorList>
            <person name="Ravin N.V."/>
            <person name="Rakitin A.L."/>
            <person name="Ivanova A.A."/>
            <person name="Beletsky A.V."/>
            <person name="Kulichevskaya I.S."/>
            <person name="Mardanov A.V."/>
            <person name="Dedysh S.N."/>
        </authorList>
    </citation>
    <scope>NUCLEOTIDE SEQUENCE [LARGE SCALE GENOMIC DNA]</scope>
    <source>
        <strain evidence="3">SP5</strain>
    </source>
</reference>
<keyword evidence="2" id="KW-0695">RNA-directed DNA polymerase</keyword>
<keyword evidence="3" id="KW-1185">Reference proteome</keyword>